<sequence length="92" mass="10960">MLSTRRPPPGSTSSLQRVWSTWIDQRPEEAKRKSCWDNRVRGWYRCEDDEDSRRLQKLHYKWCSHECPRFLLQRSGCGLGGVQGRNQEFFGE</sequence>
<name>A0A5E4EYU1_PRUDU</name>
<dbReference type="AlphaFoldDB" id="A0A5E4EYU1"/>
<dbReference type="EMBL" id="CABIKO010000045">
    <property type="protein sequence ID" value="VVA20592.1"/>
    <property type="molecule type" value="Genomic_DNA"/>
</dbReference>
<dbReference type="EMBL" id="JAJFAZ020000002">
    <property type="protein sequence ID" value="KAI5344365.1"/>
    <property type="molecule type" value="Genomic_DNA"/>
</dbReference>
<reference evidence="1 5" key="3">
    <citation type="journal article" date="2022" name="G3 (Bethesda)">
        <title>Whole-genome sequence and methylome profiling of the almond [Prunus dulcis (Mill.) D.A. Webb] cultivar 'Nonpareil'.</title>
        <authorList>
            <person name="D'Amico-Willman K.M."/>
            <person name="Ouma W.Z."/>
            <person name="Meulia T."/>
            <person name="Sideli G.M."/>
            <person name="Gradziel T.M."/>
            <person name="Fresnedo-Ramirez J."/>
        </authorList>
    </citation>
    <scope>NUCLEOTIDE SEQUENCE [LARGE SCALE GENOMIC DNA]</scope>
    <source>
        <strain evidence="1">Clone GOH B32 T37-40</strain>
    </source>
</reference>
<protein>
    <submittedName>
        <fullName evidence="3">Uncharacterized protein</fullName>
    </submittedName>
</protein>
<evidence type="ECO:0000313" key="3">
    <source>
        <dbReference type="EMBL" id="VVA20592.1"/>
    </source>
</evidence>
<evidence type="ECO:0000313" key="4">
    <source>
        <dbReference type="Proteomes" id="UP000327085"/>
    </source>
</evidence>
<dbReference type="Gramene" id="VVA20592">
    <property type="protein sequence ID" value="VVA20592"/>
    <property type="gene ID" value="Prudul26B014123"/>
</dbReference>
<evidence type="ECO:0000313" key="5">
    <source>
        <dbReference type="Proteomes" id="UP001054821"/>
    </source>
</evidence>
<dbReference type="Gramene" id="VVA20553">
    <property type="protein sequence ID" value="VVA20553"/>
    <property type="gene ID" value="Prudul26B025718"/>
</dbReference>
<dbReference type="EMBL" id="CABIKO010000045">
    <property type="protein sequence ID" value="VVA20553.1"/>
    <property type="molecule type" value="Genomic_DNA"/>
</dbReference>
<evidence type="ECO:0000313" key="1">
    <source>
        <dbReference type="EMBL" id="KAI5344365.1"/>
    </source>
</evidence>
<dbReference type="Proteomes" id="UP001054821">
    <property type="component" value="Chromosome 2"/>
</dbReference>
<accession>A0A5E4EYU1</accession>
<dbReference type="Proteomes" id="UP000327085">
    <property type="component" value="Chromosome 2"/>
</dbReference>
<gene>
    <name evidence="3" type="ORF">ALMOND_2B014123</name>
    <name evidence="2" type="ORF">ALMOND_2B025718</name>
    <name evidence="1" type="ORF">L3X38_012242</name>
</gene>
<keyword evidence="5" id="KW-1185">Reference proteome</keyword>
<evidence type="ECO:0000313" key="2">
    <source>
        <dbReference type="EMBL" id="VVA20553.1"/>
    </source>
</evidence>
<reference evidence="3" key="1">
    <citation type="submission" date="2019-07" db="EMBL/GenBank/DDBJ databases">
        <authorList>
            <person name="Alioto T."/>
            <person name="Alioto T."/>
            <person name="Gomez Garrido J."/>
        </authorList>
    </citation>
    <scope>NUCLEOTIDE SEQUENCE</scope>
</reference>
<proteinExistence type="predicted"/>
<reference evidence="4" key="2">
    <citation type="journal article" date="2020" name="Plant J.">
        <title>Transposons played a major role in the diversification between the closely related almond and peach genomes: results from the almond genome sequence.</title>
        <authorList>
            <person name="Alioto T."/>
            <person name="Alexiou K.G."/>
            <person name="Bardil A."/>
            <person name="Barteri F."/>
            <person name="Castanera R."/>
            <person name="Cruz F."/>
            <person name="Dhingra A."/>
            <person name="Duval H."/>
            <person name="Fernandez I Marti A."/>
            <person name="Frias L."/>
            <person name="Galan B."/>
            <person name="Garcia J.L."/>
            <person name="Howad W."/>
            <person name="Gomez-Garrido J."/>
            <person name="Gut M."/>
            <person name="Julca I."/>
            <person name="Morata J."/>
            <person name="Puigdomenech P."/>
            <person name="Ribeca P."/>
            <person name="Rubio Cabetas M.J."/>
            <person name="Vlasova A."/>
            <person name="Wirthensohn M."/>
            <person name="Garcia-Mas J."/>
            <person name="Gabaldon T."/>
            <person name="Casacuberta J.M."/>
            <person name="Arus P."/>
        </authorList>
    </citation>
    <scope>NUCLEOTIDE SEQUENCE [LARGE SCALE GENOMIC DNA]</scope>
    <source>
        <strain evidence="4">cv. Texas</strain>
    </source>
</reference>
<organism evidence="3 4">
    <name type="scientific">Prunus dulcis</name>
    <name type="common">Almond</name>
    <name type="synonym">Amygdalus dulcis</name>
    <dbReference type="NCBI Taxonomy" id="3755"/>
    <lineage>
        <taxon>Eukaryota</taxon>
        <taxon>Viridiplantae</taxon>
        <taxon>Streptophyta</taxon>
        <taxon>Embryophyta</taxon>
        <taxon>Tracheophyta</taxon>
        <taxon>Spermatophyta</taxon>
        <taxon>Magnoliopsida</taxon>
        <taxon>eudicotyledons</taxon>
        <taxon>Gunneridae</taxon>
        <taxon>Pentapetalae</taxon>
        <taxon>rosids</taxon>
        <taxon>fabids</taxon>
        <taxon>Rosales</taxon>
        <taxon>Rosaceae</taxon>
        <taxon>Amygdaloideae</taxon>
        <taxon>Amygdaleae</taxon>
        <taxon>Prunus</taxon>
    </lineage>
</organism>